<evidence type="ECO:0000313" key="3">
    <source>
        <dbReference type="Proteomes" id="UP000188320"/>
    </source>
</evidence>
<sequence>MESVGKYSLDLFSKKYDWADDDYEIEDNASIVAATSTGAEGDRNEGESHYTSDRAGLEMGLERQHMEKNDVSYEAGDFEEEGSFDQYNREDSRGGIRIKGSSNPGGKLYGRRGSEYTEYSGRGRQGRGGYTRKNATERADKSWQHSRRYGKKEYSDKPGYGYRVDDNKGVRTGIGEDRVSGGTRQRYNARRGEETGRYAGYSKRRSESYRSDGILECDRVEKWGHDLFRGYSQNKDESNENNFKTPKYRIDMKESIDTDSIHGKVNRAVPEKRADARNVRKNLRENQNRTEDTINQKGDAHYFESLDGLTDQDSGALQRAAGNSAQSEKGKIKKKVEEDAVIDSPDQEFLLPDESTAVHTQDTALPNEADIAAWEEEWNSFCRAGGLEKRVSKAFDGKNGVDAPIASKKPYQYEREVRAGDENTPGVDTDSLINEGYHIIDSPDDSKSTSSSRAFDAYSPGLQNLSPPTGSYQSYVGIEQKKHYSAVGSASGKGKTSAMSVPGAPKNNTVSHRLHSDVAYIDGYGEEDDNYVNVLEVPGPSIKPHSGTSAPSIGKGTPSTYLAPHDVQSLDTNTRGSHLFTLVVPVSKNISAPLHVCMNDDLDVLVCDFDNLWHLQNTVKSILLDTLLQHRTLALRLRH</sequence>
<protein>
    <submittedName>
        <fullName evidence="2">Uncharacterized protein</fullName>
    </submittedName>
</protein>
<feature type="compositionally biased region" description="Polar residues" evidence="1">
    <location>
        <begin position="317"/>
        <end position="327"/>
    </location>
</feature>
<evidence type="ECO:0000313" key="2">
    <source>
        <dbReference type="EMBL" id="OMH85259.1"/>
    </source>
</evidence>
<name>A0A1R1PWF1_ZANCU</name>
<reference evidence="3" key="1">
    <citation type="submission" date="2017-01" db="EMBL/GenBank/DDBJ databases">
        <authorList>
            <person name="Wang Y."/>
            <person name="White M."/>
            <person name="Kvist S."/>
            <person name="Moncalvo J.-M."/>
        </authorList>
    </citation>
    <scope>NUCLEOTIDE SEQUENCE [LARGE SCALE GENOMIC DNA]</scope>
    <source>
        <strain evidence="3">COL-18-3</strain>
    </source>
</reference>
<accession>A0A1R1PWF1</accession>
<proteinExistence type="predicted"/>
<feature type="region of interest" description="Disordered" evidence="1">
    <location>
        <begin position="437"/>
        <end position="462"/>
    </location>
</feature>
<comment type="caution">
    <text evidence="2">The sequence shown here is derived from an EMBL/GenBank/DDBJ whole genome shotgun (WGS) entry which is preliminary data.</text>
</comment>
<dbReference type="Proteomes" id="UP000188320">
    <property type="component" value="Unassembled WGS sequence"/>
</dbReference>
<feature type="compositionally biased region" description="Basic and acidic residues" evidence="1">
    <location>
        <begin position="269"/>
        <end position="297"/>
    </location>
</feature>
<feature type="region of interest" description="Disordered" evidence="1">
    <location>
        <begin position="487"/>
        <end position="510"/>
    </location>
</feature>
<feature type="region of interest" description="Disordered" evidence="1">
    <location>
        <begin position="78"/>
        <end position="184"/>
    </location>
</feature>
<organism evidence="2 3">
    <name type="scientific">Zancudomyces culisetae</name>
    <name type="common">Gut fungus</name>
    <name type="synonym">Smittium culisetae</name>
    <dbReference type="NCBI Taxonomy" id="1213189"/>
    <lineage>
        <taxon>Eukaryota</taxon>
        <taxon>Fungi</taxon>
        <taxon>Fungi incertae sedis</taxon>
        <taxon>Zoopagomycota</taxon>
        <taxon>Kickxellomycotina</taxon>
        <taxon>Harpellomycetes</taxon>
        <taxon>Harpellales</taxon>
        <taxon>Legeriomycetaceae</taxon>
        <taxon>Zancudomyces</taxon>
    </lineage>
</organism>
<feature type="compositionally biased region" description="Basic and acidic residues" evidence="1">
    <location>
        <begin position="134"/>
        <end position="143"/>
    </location>
</feature>
<dbReference type="AlphaFoldDB" id="A0A1R1PWF1"/>
<gene>
    <name evidence="2" type="ORF">AX774_g1184</name>
</gene>
<feature type="region of interest" description="Disordered" evidence="1">
    <location>
        <begin position="266"/>
        <end position="297"/>
    </location>
</feature>
<keyword evidence="3" id="KW-1185">Reference proteome</keyword>
<evidence type="ECO:0000256" key="1">
    <source>
        <dbReference type="SAM" id="MobiDB-lite"/>
    </source>
</evidence>
<feature type="region of interest" description="Disordered" evidence="1">
    <location>
        <begin position="317"/>
        <end position="337"/>
    </location>
</feature>
<dbReference type="EMBL" id="LSSK01000098">
    <property type="protein sequence ID" value="OMH85259.1"/>
    <property type="molecule type" value="Genomic_DNA"/>
</dbReference>
<feature type="compositionally biased region" description="Basic and acidic residues" evidence="1">
    <location>
        <begin position="163"/>
        <end position="179"/>
    </location>
</feature>